<evidence type="ECO:0000313" key="3">
    <source>
        <dbReference type="Proteomes" id="UP001168528"/>
    </source>
</evidence>
<feature type="transmembrane region" description="Helical" evidence="1">
    <location>
        <begin position="55"/>
        <end position="84"/>
    </location>
</feature>
<gene>
    <name evidence="2" type="ORF">Q0590_01570</name>
</gene>
<accession>A0ABT8QYK0</accession>
<keyword evidence="1" id="KW-1133">Transmembrane helix</keyword>
<evidence type="ECO:0000256" key="1">
    <source>
        <dbReference type="SAM" id="Phobius"/>
    </source>
</evidence>
<evidence type="ECO:0000313" key="2">
    <source>
        <dbReference type="EMBL" id="MDO1444916.1"/>
    </source>
</evidence>
<evidence type="ECO:0008006" key="4">
    <source>
        <dbReference type="Google" id="ProtNLM"/>
    </source>
</evidence>
<feature type="transmembrane region" description="Helical" evidence="1">
    <location>
        <begin position="96"/>
        <end position="119"/>
    </location>
</feature>
<proteinExistence type="predicted"/>
<feature type="transmembrane region" description="Helical" evidence="1">
    <location>
        <begin position="20"/>
        <end position="43"/>
    </location>
</feature>
<dbReference type="Proteomes" id="UP001168528">
    <property type="component" value="Unassembled WGS sequence"/>
</dbReference>
<keyword evidence="1" id="KW-0812">Transmembrane</keyword>
<name>A0ABT8QYK0_9BACT</name>
<protein>
    <recommendedName>
        <fullName evidence="4">Yip1 domain-containing protein</fullName>
    </recommendedName>
</protein>
<organism evidence="2 3">
    <name type="scientific">Rhodocytophaga aerolata</name>
    <dbReference type="NCBI Taxonomy" id="455078"/>
    <lineage>
        <taxon>Bacteria</taxon>
        <taxon>Pseudomonadati</taxon>
        <taxon>Bacteroidota</taxon>
        <taxon>Cytophagia</taxon>
        <taxon>Cytophagales</taxon>
        <taxon>Rhodocytophagaceae</taxon>
        <taxon>Rhodocytophaga</taxon>
    </lineage>
</organism>
<keyword evidence="3" id="KW-1185">Reference proteome</keyword>
<dbReference type="RefSeq" id="WP_302035717.1">
    <property type="nucleotide sequence ID" value="NZ_JAUKPO010000001.1"/>
</dbReference>
<dbReference type="EMBL" id="JAUKPO010000001">
    <property type="protein sequence ID" value="MDO1444916.1"/>
    <property type="molecule type" value="Genomic_DNA"/>
</dbReference>
<comment type="caution">
    <text evidence="2">The sequence shown here is derived from an EMBL/GenBank/DDBJ whole genome shotgun (WGS) entry which is preliminary data.</text>
</comment>
<feature type="transmembrane region" description="Helical" evidence="1">
    <location>
        <begin position="131"/>
        <end position="149"/>
    </location>
</feature>
<sequence>MKNFSVPGFISLSKLITRLLLNCFILGPLAVVYGLLAEAFLATKPSILFGESSTAILIIIFGGFFGSFVCMAASAVLLLPIALWELNQANSPKQSMAIFAKYLPMPVLLSVMLTAIAWAANECRPLPPEPLAIIISFYLTASTGLYLMSRQLPSLFTKF</sequence>
<reference evidence="2" key="1">
    <citation type="submission" date="2023-07" db="EMBL/GenBank/DDBJ databases">
        <title>The genome sequence of Rhodocytophaga aerolata KACC 12507.</title>
        <authorList>
            <person name="Zhang X."/>
        </authorList>
    </citation>
    <scope>NUCLEOTIDE SEQUENCE</scope>
    <source>
        <strain evidence="2">KACC 12507</strain>
    </source>
</reference>
<keyword evidence="1" id="KW-0472">Membrane</keyword>